<name>A0AAD5AWB1_SILAS</name>
<proteinExistence type="predicted"/>
<evidence type="ECO:0000313" key="2">
    <source>
        <dbReference type="EMBL" id="KAI5622809.1"/>
    </source>
</evidence>
<evidence type="ECO:0000313" key="3">
    <source>
        <dbReference type="Proteomes" id="UP001205998"/>
    </source>
</evidence>
<reference evidence="2" key="1">
    <citation type="submission" date="2018-07" db="EMBL/GenBank/DDBJ databases">
        <title>Comparative genomics of catfishes provides insights into carnivory and benthic adaptation.</title>
        <authorList>
            <person name="Zhang Y."/>
            <person name="Wang D."/>
            <person name="Peng Z."/>
            <person name="Zheng S."/>
            <person name="Shao F."/>
            <person name="Tao W."/>
        </authorList>
    </citation>
    <scope>NUCLEOTIDE SEQUENCE</scope>
    <source>
        <strain evidence="2">Chongqing</strain>
    </source>
</reference>
<evidence type="ECO:0000256" key="1">
    <source>
        <dbReference type="SAM" id="MobiDB-lite"/>
    </source>
</evidence>
<protein>
    <submittedName>
        <fullName evidence="2">Uncharacterized protein</fullName>
    </submittedName>
</protein>
<sequence length="296" mass="35022">MWRYISKEIPPYPNPVEFSVSDVTHVTEESGFDGIFKSEQIRPPESEFSWWDLKINKEAIRSAEERYVESNFPKEQQVLYEQNPFLEKFTTSPLFQPEKSRYGNYRFTFPLTELMELYKEQNCGGEEPVLRMHETITYKQEIVYTVLIHSPEDNKKFEKFPLLEASERVCYRDGAIIWKAQAICETHHYQFCSGEVQPVQDRGEFYVWDLVSLVFHLPKHSKPCKALKIPRRRLIEALEACELDIIMRLVCSKIIEKHNSTAKMKVSELKKELEEDEEEEESKEDDKIKMEVDDSD</sequence>
<feature type="compositionally biased region" description="Basic and acidic residues" evidence="1">
    <location>
        <begin position="284"/>
        <end position="296"/>
    </location>
</feature>
<feature type="compositionally biased region" description="Acidic residues" evidence="1">
    <location>
        <begin position="274"/>
        <end position="283"/>
    </location>
</feature>
<dbReference type="AlphaFoldDB" id="A0AAD5AWB1"/>
<gene>
    <name evidence="2" type="ORF">C0J50_17687</name>
</gene>
<dbReference type="EMBL" id="MU551610">
    <property type="protein sequence ID" value="KAI5622809.1"/>
    <property type="molecule type" value="Genomic_DNA"/>
</dbReference>
<organism evidence="2 3">
    <name type="scientific">Silurus asotus</name>
    <name type="common">Amur catfish</name>
    <name type="synonym">Parasilurus asotus</name>
    <dbReference type="NCBI Taxonomy" id="30991"/>
    <lineage>
        <taxon>Eukaryota</taxon>
        <taxon>Metazoa</taxon>
        <taxon>Chordata</taxon>
        <taxon>Craniata</taxon>
        <taxon>Vertebrata</taxon>
        <taxon>Euteleostomi</taxon>
        <taxon>Actinopterygii</taxon>
        <taxon>Neopterygii</taxon>
        <taxon>Teleostei</taxon>
        <taxon>Ostariophysi</taxon>
        <taxon>Siluriformes</taxon>
        <taxon>Siluridae</taxon>
        <taxon>Silurus</taxon>
    </lineage>
</organism>
<dbReference type="Proteomes" id="UP001205998">
    <property type="component" value="Unassembled WGS sequence"/>
</dbReference>
<feature type="region of interest" description="Disordered" evidence="1">
    <location>
        <begin position="266"/>
        <end position="296"/>
    </location>
</feature>
<keyword evidence="3" id="KW-1185">Reference proteome</keyword>
<accession>A0AAD5AWB1</accession>
<comment type="caution">
    <text evidence="2">The sequence shown here is derived from an EMBL/GenBank/DDBJ whole genome shotgun (WGS) entry which is preliminary data.</text>
</comment>